<proteinExistence type="predicted"/>
<gene>
    <name evidence="1" type="ORF">H5410_021343</name>
</gene>
<dbReference type="EMBL" id="JACXVP010000004">
    <property type="protein sequence ID" value="KAG5610062.1"/>
    <property type="molecule type" value="Genomic_DNA"/>
</dbReference>
<evidence type="ECO:0000313" key="1">
    <source>
        <dbReference type="EMBL" id="KAG5610062.1"/>
    </source>
</evidence>
<reference evidence="1 2" key="1">
    <citation type="submission" date="2020-09" db="EMBL/GenBank/DDBJ databases">
        <title>De no assembly of potato wild relative species, Solanum commersonii.</title>
        <authorList>
            <person name="Cho K."/>
        </authorList>
    </citation>
    <scope>NUCLEOTIDE SEQUENCE [LARGE SCALE GENOMIC DNA]</scope>
    <source>
        <strain evidence="1">LZ3.2</strain>
        <tissue evidence="1">Leaf</tissue>
    </source>
</reference>
<dbReference type="AlphaFoldDB" id="A0A9J5ZGW8"/>
<comment type="caution">
    <text evidence="1">The sequence shown here is derived from an EMBL/GenBank/DDBJ whole genome shotgun (WGS) entry which is preliminary data.</text>
</comment>
<organism evidence="1 2">
    <name type="scientific">Solanum commersonii</name>
    <name type="common">Commerson's wild potato</name>
    <name type="synonym">Commerson's nightshade</name>
    <dbReference type="NCBI Taxonomy" id="4109"/>
    <lineage>
        <taxon>Eukaryota</taxon>
        <taxon>Viridiplantae</taxon>
        <taxon>Streptophyta</taxon>
        <taxon>Embryophyta</taxon>
        <taxon>Tracheophyta</taxon>
        <taxon>Spermatophyta</taxon>
        <taxon>Magnoliopsida</taxon>
        <taxon>eudicotyledons</taxon>
        <taxon>Gunneridae</taxon>
        <taxon>Pentapetalae</taxon>
        <taxon>asterids</taxon>
        <taxon>lamiids</taxon>
        <taxon>Solanales</taxon>
        <taxon>Solanaceae</taxon>
        <taxon>Solanoideae</taxon>
        <taxon>Solaneae</taxon>
        <taxon>Solanum</taxon>
    </lineage>
</organism>
<dbReference type="Proteomes" id="UP000824120">
    <property type="component" value="Chromosome 4"/>
</dbReference>
<keyword evidence="2" id="KW-1185">Reference proteome</keyword>
<sequence length="120" mass="14208">MDKKDTKGDPTNKDINKIVQQNNYTNQLLYVDKPSSSYKDKNKNLETHPIFKLPKFSNDKFSKFQEKLEITDDLIGKINENLKYKAINTLSKYNDNEINKLRSNYSIKKNYYKRASFPDM</sequence>
<accession>A0A9J5ZGW8</accession>
<name>A0A9J5ZGW8_SOLCO</name>
<protein>
    <submittedName>
        <fullName evidence="1">Uncharacterized protein</fullName>
    </submittedName>
</protein>
<evidence type="ECO:0000313" key="2">
    <source>
        <dbReference type="Proteomes" id="UP000824120"/>
    </source>
</evidence>